<feature type="signal peptide" evidence="1">
    <location>
        <begin position="1"/>
        <end position="30"/>
    </location>
</feature>
<keyword evidence="1" id="KW-0732">Signal</keyword>
<name>A0A0J7Z7Y1_STRVR</name>
<organism evidence="2 3">
    <name type="scientific">Streptomyces viridochromogenes</name>
    <dbReference type="NCBI Taxonomy" id="1938"/>
    <lineage>
        <taxon>Bacteria</taxon>
        <taxon>Bacillati</taxon>
        <taxon>Actinomycetota</taxon>
        <taxon>Actinomycetes</taxon>
        <taxon>Kitasatosporales</taxon>
        <taxon>Streptomycetaceae</taxon>
        <taxon>Streptomyces</taxon>
    </lineage>
</organism>
<comment type="caution">
    <text evidence="2">The sequence shown here is derived from an EMBL/GenBank/DDBJ whole genome shotgun (WGS) entry which is preliminary data.</text>
</comment>
<gene>
    <name evidence="2" type="ORF">ACM01_26390</name>
</gene>
<evidence type="ECO:0000256" key="1">
    <source>
        <dbReference type="SAM" id="SignalP"/>
    </source>
</evidence>
<evidence type="ECO:0008006" key="4">
    <source>
        <dbReference type="Google" id="ProtNLM"/>
    </source>
</evidence>
<dbReference type="AlphaFoldDB" id="A0A0J7Z7Y1"/>
<dbReference type="Proteomes" id="UP000037432">
    <property type="component" value="Unassembled WGS sequence"/>
</dbReference>
<dbReference type="PATRIC" id="fig|1938.3.peg.7921"/>
<evidence type="ECO:0000313" key="3">
    <source>
        <dbReference type="Proteomes" id="UP000037432"/>
    </source>
</evidence>
<proteinExistence type="predicted"/>
<feature type="chain" id="PRO_5009778456" description="Secreted protein" evidence="1">
    <location>
        <begin position="31"/>
        <end position="88"/>
    </location>
</feature>
<sequence>MLKRAFAVAGLVVAGTIVPLATATPASATAAQCTGVLKSYGLYTIGPKTKIACGWFALPGKTPHPECWSGLMRLGVRQEHALKACSWA</sequence>
<accession>A0A0J7Z7Y1</accession>
<protein>
    <recommendedName>
        <fullName evidence="4">Secreted protein</fullName>
    </recommendedName>
</protein>
<reference evidence="2 3" key="1">
    <citation type="submission" date="2015-06" db="EMBL/GenBank/DDBJ databases">
        <authorList>
            <person name="Ju K.-S."/>
            <person name="Doroghazi J.R."/>
            <person name="Metcalf W.W."/>
        </authorList>
    </citation>
    <scope>NUCLEOTIDE SEQUENCE [LARGE SCALE GENOMIC DNA]</scope>
    <source>
        <strain evidence="2 3">NRRL 3414</strain>
    </source>
</reference>
<evidence type="ECO:0000313" key="2">
    <source>
        <dbReference type="EMBL" id="KMS71597.1"/>
    </source>
</evidence>
<dbReference type="EMBL" id="LFNT01000034">
    <property type="protein sequence ID" value="KMS71597.1"/>
    <property type="molecule type" value="Genomic_DNA"/>
</dbReference>